<gene>
    <name evidence="2" type="ORF">B0A52_05309</name>
</gene>
<protein>
    <submittedName>
        <fullName evidence="2">Uncharacterized protein</fullName>
    </submittedName>
</protein>
<evidence type="ECO:0000313" key="3">
    <source>
        <dbReference type="Proteomes" id="UP000288859"/>
    </source>
</evidence>
<accession>A0A438N4L2</accession>
<comment type="caution">
    <text evidence="2">The sequence shown here is derived from an EMBL/GenBank/DDBJ whole genome shotgun (WGS) entry which is preliminary data.</text>
</comment>
<dbReference type="AlphaFoldDB" id="A0A438N4L2"/>
<evidence type="ECO:0000256" key="1">
    <source>
        <dbReference type="SAM" id="MobiDB-lite"/>
    </source>
</evidence>
<dbReference type="EMBL" id="NAJM01000022">
    <property type="protein sequence ID" value="RVX70657.1"/>
    <property type="molecule type" value="Genomic_DNA"/>
</dbReference>
<reference evidence="2 3" key="1">
    <citation type="submission" date="2017-03" db="EMBL/GenBank/DDBJ databases">
        <title>Genomes of endolithic fungi from Antarctica.</title>
        <authorList>
            <person name="Coleine C."/>
            <person name="Masonjones S."/>
            <person name="Stajich J.E."/>
        </authorList>
    </citation>
    <scope>NUCLEOTIDE SEQUENCE [LARGE SCALE GENOMIC DNA]</scope>
    <source>
        <strain evidence="2 3">CCFEE 6314</strain>
    </source>
</reference>
<dbReference type="OrthoDB" id="5356476at2759"/>
<feature type="compositionally biased region" description="Polar residues" evidence="1">
    <location>
        <begin position="1"/>
        <end position="12"/>
    </location>
</feature>
<sequence length="401" mass="43162">MAVSTSNQPNGGSTQPSSSKQPEPPSADSKPLAAQIPLQDFHLPTFPPEASSLRELTLTADIKLDDYQTLLQTTDQTSSQHKHPSTLPTSITHLALELFNLGFPGKLGFLTGLARSLPNLTSVTFFSCLLDGLDDNSREDAVGFFATAAPKLVEVHFIDSFARPGFFTQVAAAAQGFQLVDVSYTFRGHEDSDFLARIQGDELTGLLLKGLVGASFTFVPAVKDDLSSDDPTNTVTAPALGILPFATDGRAPAALRKRFESAGAAGHLTGLRVLDLSMWTLRASEVGQILIACAGGRPDPTLAHLTVSLLLEDGWLDSLVRALEHGRVAAALESLEIVGVPVEAKDADNDWQQSIKLLQLEDLDRLTNTSPKLCHLEQNILKVKNAQSAVYVRENGQWESR</sequence>
<proteinExistence type="predicted"/>
<name>A0A438N4L2_EXOME</name>
<dbReference type="Proteomes" id="UP000288859">
    <property type="component" value="Unassembled WGS sequence"/>
</dbReference>
<organism evidence="2 3">
    <name type="scientific">Exophiala mesophila</name>
    <name type="common">Black yeast-like fungus</name>
    <dbReference type="NCBI Taxonomy" id="212818"/>
    <lineage>
        <taxon>Eukaryota</taxon>
        <taxon>Fungi</taxon>
        <taxon>Dikarya</taxon>
        <taxon>Ascomycota</taxon>
        <taxon>Pezizomycotina</taxon>
        <taxon>Eurotiomycetes</taxon>
        <taxon>Chaetothyriomycetidae</taxon>
        <taxon>Chaetothyriales</taxon>
        <taxon>Herpotrichiellaceae</taxon>
        <taxon>Exophiala</taxon>
    </lineage>
</organism>
<evidence type="ECO:0000313" key="2">
    <source>
        <dbReference type="EMBL" id="RVX70657.1"/>
    </source>
</evidence>
<feature type="region of interest" description="Disordered" evidence="1">
    <location>
        <begin position="1"/>
        <end position="33"/>
    </location>
</feature>